<sequence>MTDLVPLTALGAETPRRAAFGALTLTERPDIALASLALRRGGAAPAPFGLALPGPGGLVQADDHAAFWTGPQQWMLMAGGGAGADFAAALLAAVPGASVTEQTDGWAIFDISAPAAEPLERLLERLVNLPPEATAPGRATRTMLHHMPVFVLRRGATEITLLGMRSAAQGLWHALETAARRQAAG</sequence>
<reference evidence="1" key="1">
    <citation type="submission" date="2023-02" db="EMBL/GenBank/DDBJ databases">
        <title>Description and genomic characterization of Salipiger bruguierae sp. nov., isolated from the sediment of mangrove plant Bruguiera sexangula.</title>
        <authorList>
            <person name="Long M."/>
        </authorList>
    </citation>
    <scope>NUCLEOTIDE SEQUENCE</scope>
    <source>
        <strain evidence="1">H15</strain>
    </source>
</reference>
<evidence type="ECO:0000313" key="1">
    <source>
        <dbReference type="EMBL" id="XCC95326.1"/>
    </source>
</evidence>
<dbReference type="SUPFAM" id="SSF103025">
    <property type="entry name" value="Folate-binding domain"/>
    <property type="match status" value="1"/>
</dbReference>
<accession>A0AAU8ALS6</accession>
<protein>
    <submittedName>
        <fullName evidence="1">Sarcosine oxidase subunit gamma</fullName>
    </submittedName>
</protein>
<organism evidence="1">
    <name type="scientific">Alloyangia sp. H15</name>
    <dbReference type="NCBI Taxonomy" id="3029062"/>
    <lineage>
        <taxon>Bacteria</taxon>
        <taxon>Pseudomonadati</taxon>
        <taxon>Pseudomonadota</taxon>
        <taxon>Alphaproteobacteria</taxon>
        <taxon>Rhodobacterales</taxon>
        <taxon>Roseobacteraceae</taxon>
        <taxon>Alloyangia</taxon>
    </lineage>
</organism>
<dbReference type="RefSeq" id="WP_353474169.1">
    <property type="nucleotide sequence ID" value="NZ_CP123385.1"/>
</dbReference>
<dbReference type="InterPro" id="IPR027266">
    <property type="entry name" value="TrmE/GcvT-like"/>
</dbReference>
<dbReference type="Gene3D" id="3.30.1360.120">
    <property type="entry name" value="Probable tRNA modification gtpase trme, domain 1"/>
    <property type="match status" value="1"/>
</dbReference>
<dbReference type="EMBL" id="CP123385">
    <property type="protein sequence ID" value="XCC95326.1"/>
    <property type="molecule type" value="Genomic_DNA"/>
</dbReference>
<dbReference type="AlphaFoldDB" id="A0AAU8ALS6"/>
<gene>
    <name evidence="1" type="ORF">PVT71_19755</name>
</gene>
<name>A0AAU8ALS6_9RHOB</name>
<proteinExistence type="predicted"/>